<reference evidence="3 4" key="1">
    <citation type="submission" date="2019-04" db="EMBL/GenBank/DDBJ databases">
        <title>Draft genome sequences of Streptomyces avermitilis ATCC 31267.</title>
        <authorList>
            <person name="Komaki H."/>
            <person name="Tamura T."/>
            <person name="Hosoyama A."/>
        </authorList>
    </citation>
    <scope>NUCLEOTIDE SEQUENCE [LARGE SCALE GENOMIC DNA]</scope>
    <source>
        <strain evidence="3 4">ATCC 31267</strain>
    </source>
</reference>
<dbReference type="AlphaFoldDB" id="A0A4D4N066"/>
<dbReference type="EMBL" id="BJHX01000001">
    <property type="protein sequence ID" value="GDY62807.1"/>
    <property type="molecule type" value="Genomic_DNA"/>
</dbReference>
<organism evidence="3 4">
    <name type="scientific">Streptomyces avermitilis</name>
    <dbReference type="NCBI Taxonomy" id="33903"/>
    <lineage>
        <taxon>Bacteria</taxon>
        <taxon>Bacillati</taxon>
        <taxon>Actinomycetota</taxon>
        <taxon>Actinomycetes</taxon>
        <taxon>Kitasatosporales</taxon>
        <taxon>Streptomycetaceae</taxon>
        <taxon>Streptomyces</taxon>
    </lineage>
</organism>
<sequence length="182" mass="19407">MPASDAIPALPQHIGSALPTQPEAAEPGADLPTISARPEAFYPHPSPLAPVVQREPGPVPAEHEHAADRQDTSTCASTPGNCWGHDGGEDKEQYAKVENHDGVCVLSVVDDFTEGMVPEPCGRSRNAPAVWSRNSPPCRWRGVRCEGSSSTGQWPLADSAAWECSSGPMRRRVLIRPGSEPT</sequence>
<name>A0A4D4N066_STRAX</name>
<protein>
    <submittedName>
        <fullName evidence="3">Uncharacterized protein</fullName>
    </submittedName>
</protein>
<dbReference type="EMBL" id="BJHY01000001">
    <property type="protein sequence ID" value="GDY77065.1"/>
    <property type="molecule type" value="Genomic_DNA"/>
</dbReference>
<evidence type="ECO:0000256" key="1">
    <source>
        <dbReference type="SAM" id="MobiDB-lite"/>
    </source>
</evidence>
<accession>A0A4D4N066</accession>
<proteinExistence type="predicted"/>
<evidence type="ECO:0000313" key="4">
    <source>
        <dbReference type="Proteomes" id="UP000299211"/>
    </source>
</evidence>
<evidence type="ECO:0000313" key="2">
    <source>
        <dbReference type="EMBL" id="GDY62807.1"/>
    </source>
</evidence>
<evidence type="ECO:0000313" key="3">
    <source>
        <dbReference type="EMBL" id="GDY77065.1"/>
    </source>
</evidence>
<evidence type="ECO:0000313" key="5">
    <source>
        <dbReference type="Proteomes" id="UP000302139"/>
    </source>
</evidence>
<dbReference type="RefSeq" id="WP_107083306.1">
    <property type="nucleotide sequence ID" value="NZ_JBIVVJ010000001.1"/>
</dbReference>
<dbReference type="Proteomes" id="UP000302139">
    <property type="component" value="Unassembled WGS sequence"/>
</dbReference>
<gene>
    <name evidence="2" type="ORF">SAV14893_022000</name>
    <name evidence="3" type="ORF">SAV31267_065500</name>
</gene>
<feature type="compositionally biased region" description="Basic and acidic residues" evidence="1">
    <location>
        <begin position="61"/>
        <end position="71"/>
    </location>
</feature>
<reference evidence="2 5" key="2">
    <citation type="submission" date="2019-04" db="EMBL/GenBank/DDBJ databases">
        <title>Draft genome sequences of Streptomyces avermitilis NBRC 14893.</title>
        <authorList>
            <person name="Komaki H."/>
            <person name="Tamura T."/>
            <person name="Hosoyama A."/>
        </authorList>
    </citation>
    <scope>NUCLEOTIDE SEQUENCE [LARGE SCALE GENOMIC DNA]</scope>
    <source>
        <strain evidence="2 5">NBRC 14893</strain>
    </source>
</reference>
<feature type="region of interest" description="Disordered" evidence="1">
    <location>
        <begin position="1"/>
        <end position="78"/>
    </location>
</feature>
<comment type="caution">
    <text evidence="3">The sequence shown here is derived from an EMBL/GenBank/DDBJ whole genome shotgun (WGS) entry which is preliminary data.</text>
</comment>
<dbReference type="Proteomes" id="UP000299211">
    <property type="component" value="Unassembled WGS sequence"/>
</dbReference>